<evidence type="ECO:0000313" key="1">
    <source>
        <dbReference type="Proteomes" id="UP000887574"/>
    </source>
</evidence>
<name>A0A915D9F2_9BILA</name>
<protein>
    <submittedName>
        <fullName evidence="2">Uncharacterized protein</fullName>
    </submittedName>
</protein>
<proteinExistence type="predicted"/>
<accession>A0A915D9F2</accession>
<dbReference type="AlphaFoldDB" id="A0A915D9F2"/>
<evidence type="ECO:0000313" key="2">
    <source>
        <dbReference type="WBParaSite" id="jg17515"/>
    </source>
</evidence>
<dbReference type="WBParaSite" id="jg17515">
    <property type="protein sequence ID" value="jg17515"/>
    <property type="gene ID" value="jg17515"/>
</dbReference>
<sequence length="75" mass="8289">MSTTLRFVQLSTKIPEQTSTWYQCTKPFICAFKKSIQDGGTGFVDSGGALLGAPFEDPRLYNDPRLHFCSALLKG</sequence>
<dbReference type="Proteomes" id="UP000887574">
    <property type="component" value="Unplaced"/>
</dbReference>
<reference evidence="2" key="1">
    <citation type="submission" date="2022-11" db="UniProtKB">
        <authorList>
            <consortium name="WormBaseParasite"/>
        </authorList>
    </citation>
    <scope>IDENTIFICATION</scope>
</reference>
<keyword evidence="1" id="KW-1185">Reference proteome</keyword>
<organism evidence="1 2">
    <name type="scientific">Ditylenchus dipsaci</name>
    <dbReference type="NCBI Taxonomy" id="166011"/>
    <lineage>
        <taxon>Eukaryota</taxon>
        <taxon>Metazoa</taxon>
        <taxon>Ecdysozoa</taxon>
        <taxon>Nematoda</taxon>
        <taxon>Chromadorea</taxon>
        <taxon>Rhabditida</taxon>
        <taxon>Tylenchina</taxon>
        <taxon>Tylenchomorpha</taxon>
        <taxon>Sphaerularioidea</taxon>
        <taxon>Anguinidae</taxon>
        <taxon>Anguininae</taxon>
        <taxon>Ditylenchus</taxon>
    </lineage>
</organism>